<evidence type="ECO:0000259" key="9">
    <source>
        <dbReference type="SMART" id="SM00642"/>
    </source>
</evidence>
<keyword evidence="4" id="KW-0378">Hydrolase</keyword>
<evidence type="ECO:0000256" key="6">
    <source>
        <dbReference type="ARBA" id="ARBA00023295"/>
    </source>
</evidence>
<dbReference type="Gene3D" id="2.60.40.1180">
    <property type="entry name" value="Golgi alpha-mannosidase II"/>
    <property type="match status" value="1"/>
</dbReference>
<dbReference type="InterPro" id="IPR015237">
    <property type="entry name" value="Alpha-amylase_C_pro"/>
</dbReference>
<dbReference type="NCBIfam" id="NF006969">
    <property type="entry name" value="PRK09441.1-2"/>
    <property type="match status" value="1"/>
</dbReference>
<feature type="domain" description="Glycosyl hydrolase family 13 catalytic" evidence="9">
    <location>
        <begin position="4"/>
        <end position="402"/>
    </location>
</feature>
<feature type="active site" description="Proton donor" evidence="7">
    <location>
        <position position="264"/>
    </location>
</feature>
<evidence type="ECO:0000313" key="12">
    <source>
        <dbReference type="Proteomes" id="UP000295684"/>
    </source>
</evidence>
<dbReference type="OrthoDB" id="9806009at2"/>
<accession>A0A4R2HDJ0</accession>
<evidence type="ECO:0000256" key="8">
    <source>
        <dbReference type="PIRSR" id="PIRSR001021-2"/>
    </source>
</evidence>
<dbReference type="InterPro" id="IPR013780">
    <property type="entry name" value="Glyco_hydro_b"/>
</dbReference>
<evidence type="ECO:0000256" key="3">
    <source>
        <dbReference type="ARBA" id="ARBA00022723"/>
    </source>
</evidence>
<feature type="active site" description="Nucleophile" evidence="7">
    <location>
        <position position="234"/>
    </location>
</feature>
<keyword evidence="5" id="KW-0119">Carbohydrate metabolism</keyword>
<dbReference type="GO" id="GO:0005509">
    <property type="term" value="F:calcium ion binding"/>
    <property type="evidence" value="ECO:0007669"/>
    <property type="project" value="InterPro"/>
</dbReference>
<feature type="binding site" evidence="8">
    <location>
        <position position="203"/>
    </location>
    <ligand>
        <name>Ca(2+)</name>
        <dbReference type="ChEBI" id="CHEBI:29108"/>
        <label>1</label>
    </ligand>
</feature>
<dbReference type="Gene3D" id="3.20.20.80">
    <property type="entry name" value="Glycosidases"/>
    <property type="match status" value="1"/>
</dbReference>
<proteinExistence type="inferred from homology"/>
<dbReference type="EMBL" id="SLWO01000004">
    <property type="protein sequence ID" value="TCO25461.1"/>
    <property type="molecule type" value="Genomic_DNA"/>
</dbReference>
<dbReference type="Gene3D" id="2.40.30.140">
    <property type="match status" value="1"/>
</dbReference>
<dbReference type="EMBL" id="BMJO01000002">
    <property type="protein sequence ID" value="GGE45257.1"/>
    <property type="molecule type" value="Genomic_DNA"/>
</dbReference>
<dbReference type="SUPFAM" id="SSF51011">
    <property type="entry name" value="Glycosyl hydrolase domain"/>
    <property type="match status" value="1"/>
</dbReference>
<reference evidence="10" key="1">
    <citation type="journal article" date="2014" name="Int. J. Syst. Evol. Microbiol.">
        <title>Complete genome of a new Firmicutes species belonging to the dominant human colonic microbiota ('Ruminococcus bicirculans') reveals two chromosomes and a selective capacity to utilize plant glucans.</title>
        <authorList>
            <consortium name="NISC Comparative Sequencing Program"/>
            <person name="Wegmann U."/>
            <person name="Louis P."/>
            <person name="Goesmann A."/>
            <person name="Henrissat B."/>
            <person name="Duncan S.H."/>
            <person name="Flint H.J."/>
        </authorList>
    </citation>
    <scope>NUCLEOTIDE SEQUENCE</scope>
    <source>
        <strain evidence="10">CGMCC 1.15644</strain>
    </source>
</reference>
<dbReference type="InterPro" id="IPR013776">
    <property type="entry name" value="A-amylase_thermo"/>
</dbReference>
<keyword evidence="8" id="KW-0106">Calcium</keyword>
<reference evidence="10" key="4">
    <citation type="submission" date="2024-05" db="EMBL/GenBank/DDBJ databases">
        <authorList>
            <person name="Sun Q."/>
            <person name="Zhou Y."/>
        </authorList>
    </citation>
    <scope>NUCLEOTIDE SEQUENCE</scope>
    <source>
        <strain evidence="10">CGMCC 1.15644</strain>
    </source>
</reference>
<dbReference type="GO" id="GO:0004553">
    <property type="term" value="F:hydrolase activity, hydrolyzing O-glycosyl compounds"/>
    <property type="evidence" value="ECO:0007669"/>
    <property type="project" value="InterPro"/>
</dbReference>
<comment type="cofactor">
    <cofactor evidence="1">
        <name>Ca(2+)</name>
        <dbReference type="ChEBI" id="CHEBI:29108"/>
    </cofactor>
</comment>
<dbReference type="NCBIfam" id="NF006968">
    <property type="entry name" value="PRK09441.1-1"/>
    <property type="match status" value="1"/>
</dbReference>
<keyword evidence="13" id="KW-1185">Reference proteome</keyword>
<evidence type="ECO:0000256" key="4">
    <source>
        <dbReference type="ARBA" id="ARBA00022801"/>
    </source>
</evidence>
<dbReference type="CDD" id="cd11318">
    <property type="entry name" value="AmyAc_bac_fung_AmyA"/>
    <property type="match status" value="1"/>
</dbReference>
<reference evidence="11 12" key="3">
    <citation type="submission" date="2019-03" db="EMBL/GenBank/DDBJ databases">
        <title>Genomic Encyclopedia of Type Strains, Phase IV (KMG-IV): sequencing the most valuable type-strain genomes for metagenomic binning, comparative biology and taxonomic classification.</title>
        <authorList>
            <person name="Goeker M."/>
        </authorList>
    </citation>
    <scope>NUCLEOTIDE SEQUENCE [LARGE SCALE GENOMIC DNA]</scope>
    <source>
        <strain evidence="11 12">DSM 103236</strain>
    </source>
</reference>
<feature type="binding site" evidence="8">
    <location>
        <position position="197"/>
    </location>
    <ligand>
        <name>Ca(2+)</name>
        <dbReference type="ChEBI" id="CHEBI:29108"/>
        <label>1</label>
    </ligand>
</feature>
<feature type="binding site" evidence="8">
    <location>
        <position position="205"/>
    </location>
    <ligand>
        <name>Ca(2+)</name>
        <dbReference type="ChEBI" id="CHEBI:29108"/>
        <label>2</label>
    </ligand>
</feature>
<dbReference type="SUPFAM" id="SSF51445">
    <property type="entry name" value="(Trans)glycosidases"/>
    <property type="match status" value="1"/>
</dbReference>
<dbReference type="GO" id="GO:0005975">
    <property type="term" value="P:carbohydrate metabolic process"/>
    <property type="evidence" value="ECO:0007669"/>
    <property type="project" value="InterPro"/>
</dbReference>
<evidence type="ECO:0000256" key="1">
    <source>
        <dbReference type="ARBA" id="ARBA00001913"/>
    </source>
</evidence>
<dbReference type="SMART" id="SM00642">
    <property type="entry name" value="Aamy"/>
    <property type="match status" value="1"/>
</dbReference>
<name>A0A4R2HDJ0_9SPHI</name>
<dbReference type="Proteomes" id="UP000622648">
    <property type="component" value="Unassembled WGS sequence"/>
</dbReference>
<keyword evidence="3 8" id="KW-0479">Metal-binding</keyword>
<evidence type="ECO:0000313" key="11">
    <source>
        <dbReference type="EMBL" id="TCO25461.1"/>
    </source>
</evidence>
<dbReference type="InterPro" id="IPR017853">
    <property type="entry name" value="GH"/>
</dbReference>
<dbReference type="InterPro" id="IPR006047">
    <property type="entry name" value="GH13_cat_dom"/>
</dbReference>
<feature type="binding site" evidence="8">
    <location>
        <position position="238"/>
    </location>
    <ligand>
        <name>Ca(2+)</name>
        <dbReference type="ChEBI" id="CHEBI:29108"/>
        <label>1</label>
    </ligand>
</feature>
<organism evidence="11 12">
    <name type="scientific">Pedobacter psychrotolerans</name>
    <dbReference type="NCBI Taxonomy" id="1843235"/>
    <lineage>
        <taxon>Bacteria</taxon>
        <taxon>Pseudomonadati</taxon>
        <taxon>Bacteroidota</taxon>
        <taxon>Sphingobacteriia</taxon>
        <taxon>Sphingobacteriales</taxon>
        <taxon>Sphingobacteriaceae</taxon>
        <taxon>Pedobacter</taxon>
    </lineage>
</organism>
<dbReference type="RefSeq" id="WP_132533212.1">
    <property type="nucleotide sequence ID" value="NZ_BMJO01000002.1"/>
</dbReference>
<comment type="caution">
    <text evidence="11">The sequence shown here is derived from an EMBL/GenBank/DDBJ whole genome shotgun (WGS) entry which is preliminary data.</text>
</comment>
<gene>
    <name evidence="10" type="primary">amyA</name>
    <name evidence="11" type="ORF">EV200_104499</name>
    <name evidence="10" type="ORF">GCM10011413_09260</name>
</gene>
<evidence type="ECO:0000256" key="5">
    <source>
        <dbReference type="ARBA" id="ARBA00023277"/>
    </source>
</evidence>
<feature type="binding site" evidence="8">
    <location>
        <position position="104"/>
    </location>
    <ligand>
        <name>Ca(2+)</name>
        <dbReference type="ChEBI" id="CHEBI:29108"/>
        <label>1</label>
    </ligand>
</feature>
<keyword evidence="6" id="KW-0326">Glycosidase</keyword>
<comment type="similarity">
    <text evidence="2">Belongs to the glycosyl hydrolase 13 family.</text>
</comment>
<evidence type="ECO:0000256" key="7">
    <source>
        <dbReference type="PIRSR" id="PIRSR001021-1"/>
    </source>
</evidence>
<evidence type="ECO:0000313" key="13">
    <source>
        <dbReference type="Proteomes" id="UP000622648"/>
    </source>
</evidence>
<dbReference type="Pfam" id="PF00128">
    <property type="entry name" value="Alpha-amylase"/>
    <property type="match status" value="1"/>
</dbReference>
<evidence type="ECO:0000313" key="10">
    <source>
        <dbReference type="EMBL" id="GGE45257.1"/>
    </source>
</evidence>
<dbReference type="Proteomes" id="UP000295684">
    <property type="component" value="Unassembled WGS sequence"/>
</dbReference>
<dbReference type="Pfam" id="PF09154">
    <property type="entry name" value="Alpha-amy_C_pro"/>
    <property type="match status" value="1"/>
</dbReference>
<evidence type="ECO:0000256" key="2">
    <source>
        <dbReference type="ARBA" id="ARBA00008061"/>
    </source>
</evidence>
<protein>
    <submittedName>
        <fullName evidence="11">Alpha-amylase</fullName>
    </submittedName>
</protein>
<sequence length="496" mass="56646">MENHTMLQYFEWYYPKDGSLWRKVREDANGLKEMGIDSIWLPPAHKGMDGTESTGYDSYDLYDLGEFDQKGSVATKYGTKEEYIEAVKTAKEAGLQVYVDIVLNHLGGADDFEPVMVRKVNPENRNEFISEPFEIDAYTKFTYPGRNGKYSEFKWDYQCFTGVDYDARTQETAVYSIQNQYGEGWEEVIDQENGNYDYLMLTDIDFRNPAVREELKRWGKWFHETVGFDGFRLDAIKHMPHAFFNEWLDYLRAELGAELFTVGEYWSPYDLQSMLNYIDATEGRMSLFDACLQANFSKASKAGEPFDLTTILNGSLVQVRPELAVTLVENHDTQPLQSLEQTVEPWFRAHAYAIILLREAGYPCVFYSDVYGSSYVDKGTDGKDHEVTMESLPQLGQLLSLRKHKAYGFQRDYFDHPSCIGWTRAGDEEHEGSGLAVILSNGDAGHKHMEMGAQFAGQTFTDCLGHMEQQVTIDENGWGEFLCNAGSVSVWAVCND</sequence>
<dbReference type="PANTHER" id="PTHR43447">
    <property type="entry name" value="ALPHA-AMYLASE"/>
    <property type="match status" value="1"/>
</dbReference>
<reference evidence="13" key="2">
    <citation type="journal article" date="2019" name="Int. J. Syst. Evol. Microbiol.">
        <title>The Global Catalogue of Microorganisms (GCM) 10K type strain sequencing project: providing services to taxonomists for standard genome sequencing and annotation.</title>
        <authorList>
            <consortium name="The Broad Institute Genomics Platform"/>
            <consortium name="The Broad Institute Genome Sequencing Center for Infectious Disease"/>
            <person name="Wu L."/>
            <person name="Ma J."/>
        </authorList>
    </citation>
    <scope>NUCLEOTIDE SEQUENCE [LARGE SCALE GENOMIC DNA]</scope>
    <source>
        <strain evidence="13">CGMCC 1.15644</strain>
    </source>
</reference>
<dbReference type="AlphaFoldDB" id="A0A4R2HDJ0"/>
<dbReference type="PIRSF" id="PIRSF001021">
    <property type="entry name" value="Alph-amls_thrmst"/>
    <property type="match status" value="1"/>
</dbReference>